<dbReference type="Gene3D" id="1.10.357.10">
    <property type="entry name" value="Tetracycline Repressor, domain 2"/>
    <property type="match status" value="1"/>
</dbReference>
<organism evidence="4 5">
    <name type="scientific">Galliscardovia ingluviei</name>
    <dbReference type="NCBI Taxonomy" id="1769422"/>
    <lineage>
        <taxon>Bacteria</taxon>
        <taxon>Bacillati</taxon>
        <taxon>Actinomycetota</taxon>
        <taxon>Actinomycetes</taxon>
        <taxon>Bifidobacteriales</taxon>
        <taxon>Bifidobacteriaceae</taxon>
        <taxon>Galliscardovia</taxon>
    </lineage>
</organism>
<proteinExistence type="predicted"/>
<dbReference type="Pfam" id="PF14278">
    <property type="entry name" value="TetR_C_8"/>
    <property type="match status" value="1"/>
</dbReference>
<evidence type="ECO:0000313" key="5">
    <source>
        <dbReference type="Proteomes" id="UP000619536"/>
    </source>
</evidence>
<name>A0A8J3AG12_9BIFI</name>
<evidence type="ECO:0000313" key="4">
    <source>
        <dbReference type="EMBL" id="GGI13722.1"/>
    </source>
</evidence>
<dbReference type="PANTHER" id="PTHR43479">
    <property type="entry name" value="ACREF/ENVCD OPERON REPRESSOR-RELATED"/>
    <property type="match status" value="1"/>
</dbReference>
<reference evidence="4" key="2">
    <citation type="submission" date="2020-09" db="EMBL/GenBank/DDBJ databases">
        <authorList>
            <person name="Sun Q."/>
            <person name="Sedlacek I."/>
        </authorList>
    </citation>
    <scope>NUCLEOTIDE SEQUENCE</scope>
    <source>
        <strain evidence="4">CCM 8606</strain>
    </source>
</reference>
<sequence>MNKQPQVTERTKAVLCKAFWSLYATQTLDAISVRLITDIAGYNRGTFYLYYRDVHDMLQQIEESLLNKLDTLVASLTQHHEHYNMTAALEEVLQFMYAQRSYITVLLGTHAEQFAATRCSHALWKIISTHQLSQPSNNQTTPQEQQYMQAFVTQGLLAVIVQWLDSSDQNSTQTEPTNTLTAAQLAHMMVETLIPSRLL</sequence>
<evidence type="ECO:0000256" key="2">
    <source>
        <dbReference type="PROSITE-ProRule" id="PRU00335"/>
    </source>
</evidence>
<dbReference type="GO" id="GO:0003677">
    <property type="term" value="F:DNA binding"/>
    <property type="evidence" value="ECO:0007669"/>
    <property type="project" value="UniProtKB-UniRule"/>
</dbReference>
<dbReference type="PANTHER" id="PTHR43479:SF11">
    <property type="entry name" value="ACREF_ENVCD OPERON REPRESSOR-RELATED"/>
    <property type="match status" value="1"/>
</dbReference>
<comment type="caution">
    <text evidence="4">The sequence shown here is derived from an EMBL/GenBank/DDBJ whole genome shotgun (WGS) entry which is preliminary data.</text>
</comment>
<dbReference type="PROSITE" id="PS50977">
    <property type="entry name" value="HTH_TETR_2"/>
    <property type="match status" value="1"/>
</dbReference>
<accession>A0A8J3AG12</accession>
<dbReference type="InterPro" id="IPR001647">
    <property type="entry name" value="HTH_TetR"/>
</dbReference>
<dbReference type="EMBL" id="BMDH01000001">
    <property type="protein sequence ID" value="GGI13722.1"/>
    <property type="molecule type" value="Genomic_DNA"/>
</dbReference>
<evidence type="ECO:0000256" key="1">
    <source>
        <dbReference type="ARBA" id="ARBA00023125"/>
    </source>
</evidence>
<dbReference type="InterPro" id="IPR009057">
    <property type="entry name" value="Homeodomain-like_sf"/>
</dbReference>
<dbReference type="InterPro" id="IPR050624">
    <property type="entry name" value="HTH-type_Tx_Regulator"/>
</dbReference>
<keyword evidence="5" id="KW-1185">Reference proteome</keyword>
<reference evidence="4" key="1">
    <citation type="journal article" date="2014" name="Int. J. Syst. Evol. Microbiol.">
        <title>Complete genome sequence of Corynebacterium casei LMG S-19264T (=DSM 44701T), isolated from a smear-ripened cheese.</title>
        <authorList>
            <consortium name="US DOE Joint Genome Institute (JGI-PGF)"/>
            <person name="Walter F."/>
            <person name="Albersmeier A."/>
            <person name="Kalinowski J."/>
            <person name="Ruckert C."/>
        </authorList>
    </citation>
    <scope>NUCLEOTIDE SEQUENCE</scope>
    <source>
        <strain evidence="4">CCM 8606</strain>
    </source>
</reference>
<feature type="domain" description="HTH tetR-type" evidence="3">
    <location>
        <begin position="9"/>
        <end position="69"/>
    </location>
</feature>
<dbReference type="InterPro" id="IPR039532">
    <property type="entry name" value="TetR_C_Firmicutes"/>
</dbReference>
<dbReference type="Proteomes" id="UP000619536">
    <property type="component" value="Unassembled WGS sequence"/>
</dbReference>
<dbReference type="AlphaFoldDB" id="A0A8J3AG12"/>
<evidence type="ECO:0000259" key="3">
    <source>
        <dbReference type="PROSITE" id="PS50977"/>
    </source>
</evidence>
<dbReference type="RefSeq" id="WP_188354856.1">
    <property type="nucleotide sequence ID" value="NZ_BMDH01000001.1"/>
</dbReference>
<dbReference type="SUPFAM" id="SSF46689">
    <property type="entry name" value="Homeodomain-like"/>
    <property type="match status" value="1"/>
</dbReference>
<protein>
    <submittedName>
        <fullName evidence="4">TetR family transcriptional regulator</fullName>
    </submittedName>
</protein>
<keyword evidence="1 2" id="KW-0238">DNA-binding</keyword>
<gene>
    <name evidence="4" type="ORF">GCM10007377_07380</name>
</gene>
<feature type="DNA-binding region" description="H-T-H motif" evidence="2">
    <location>
        <begin position="32"/>
        <end position="51"/>
    </location>
</feature>